<feature type="domain" description="ARID" evidence="4">
    <location>
        <begin position="253"/>
        <end position="348"/>
    </location>
</feature>
<evidence type="ECO:0000313" key="5">
    <source>
        <dbReference type="EMBL" id="KAF5806738.1"/>
    </source>
</evidence>
<dbReference type="Gramene" id="mRNA:HanXRQr2_Chr05g0225111">
    <property type="protein sequence ID" value="CDS:HanXRQr2_Chr05g0225111.1"/>
    <property type="gene ID" value="HanXRQr2_Chr05g0225111"/>
</dbReference>
<gene>
    <name evidence="5" type="ORF">HanXRQr2_Chr05g0225111</name>
</gene>
<dbReference type="GO" id="GO:0003677">
    <property type="term" value="F:DNA binding"/>
    <property type="evidence" value="ECO:0007669"/>
    <property type="project" value="InterPro"/>
</dbReference>
<dbReference type="Proteomes" id="UP000215914">
    <property type="component" value="Unassembled WGS sequence"/>
</dbReference>
<feature type="region of interest" description="Disordered" evidence="2">
    <location>
        <begin position="358"/>
        <end position="393"/>
    </location>
</feature>
<dbReference type="Pfam" id="PF01388">
    <property type="entry name" value="ARID"/>
    <property type="match status" value="1"/>
</dbReference>
<dbReference type="InterPro" id="IPR001606">
    <property type="entry name" value="ARID_dom"/>
</dbReference>
<evidence type="ECO:0000259" key="3">
    <source>
        <dbReference type="PROSITE" id="PS50158"/>
    </source>
</evidence>
<dbReference type="Pfam" id="PF22936">
    <property type="entry name" value="Pol_BBD"/>
    <property type="match status" value="1"/>
</dbReference>
<feature type="compositionally biased region" description="Basic and acidic residues" evidence="2">
    <location>
        <begin position="358"/>
        <end position="381"/>
    </location>
</feature>
<accession>A0A9K3NPJ6</accession>
<reference evidence="5" key="2">
    <citation type="submission" date="2020-06" db="EMBL/GenBank/DDBJ databases">
        <title>Helianthus annuus Genome sequencing and assembly Release 2.</title>
        <authorList>
            <person name="Gouzy J."/>
            <person name="Langlade N."/>
            <person name="Munos S."/>
        </authorList>
    </citation>
    <scope>NUCLEOTIDE SEQUENCE</scope>
    <source>
        <tissue evidence="5">Leaves</tissue>
    </source>
</reference>
<evidence type="ECO:0000259" key="4">
    <source>
        <dbReference type="PROSITE" id="PS51011"/>
    </source>
</evidence>
<proteinExistence type="predicted"/>
<keyword evidence="1" id="KW-0863">Zinc-finger</keyword>
<keyword evidence="6" id="KW-1185">Reference proteome</keyword>
<dbReference type="CDD" id="cd16100">
    <property type="entry name" value="ARID"/>
    <property type="match status" value="1"/>
</dbReference>
<organism evidence="5 6">
    <name type="scientific">Helianthus annuus</name>
    <name type="common">Common sunflower</name>
    <dbReference type="NCBI Taxonomy" id="4232"/>
    <lineage>
        <taxon>Eukaryota</taxon>
        <taxon>Viridiplantae</taxon>
        <taxon>Streptophyta</taxon>
        <taxon>Embryophyta</taxon>
        <taxon>Tracheophyta</taxon>
        <taxon>Spermatophyta</taxon>
        <taxon>Magnoliopsida</taxon>
        <taxon>eudicotyledons</taxon>
        <taxon>Gunneridae</taxon>
        <taxon>Pentapetalae</taxon>
        <taxon>asterids</taxon>
        <taxon>campanulids</taxon>
        <taxon>Asterales</taxon>
        <taxon>Asteraceae</taxon>
        <taxon>Asteroideae</taxon>
        <taxon>Heliantheae alliance</taxon>
        <taxon>Heliantheae</taxon>
        <taxon>Helianthus</taxon>
    </lineage>
</organism>
<evidence type="ECO:0000256" key="1">
    <source>
        <dbReference type="PROSITE-ProRule" id="PRU00047"/>
    </source>
</evidence>
<feature type="domain" description="CCHC-type" evidence="3">
    <location>
        <begin position="3"/>
        <end position="19"/>
    </location>
</feature>
<dbReference type="AlphaFoldDB" id="A0A9K3NPJ6"/>
<protein>
    <submittedName>
        <fullName evidence="5">Transcription factor interactor and regulator CCHC(Zn) family</fullName>
    </submittedName>
</protein>
<dbReference type="Gene3D" id="1.10.150.60">
    <property type="entry name" value="ARID DNA-binding domain"/>
    <property type="match status" value="1"/>
</dbReference>
<keyword evidence="1" id="KW-0479">Metal-binding</keyword>
<dbReference type="SUPFAM" id="SSF46774">
    <property type="entry name" value="ARID-like"/>
    <property type="match status" value="1"/>
</dbReference>
<dbReference type="InterPro" id="IPR036431">
    <property type="entry name" value="ARID_dom_sf"/>
</dbReference>
<dbReference type="PANTHER" id="PTHR46410:SF26">
    <property type="entry name" value="BULB-TYPE LECTIN DOMAIN-CONTAINING PROTEIN-RELATED"/>
    <property type="match status" value="1"/>
</dbReference>
<dbReference type="PROSITE" id="PS51011">
    <property type="entry name" value="ARID"/>
    <property type="match status" value="1"/>
</dbReference>
<keyword evidence="1" id="KW-0862">Zinc</keyword>
<sequence>MQRRCYYCNKPGHQIVSCKMKENDEATQLIRLAIDTGTQKQQNADDDHRMEYIVTGTDGGLWSEIWYVSTNFKHHYSGNLDMFKRIKCMFGVETKTGENNFYFIRGIGVVEVLSGSERIRIQSVFYTPDIDRNVLSLDQLVTQGYTVKFIGDKCKIFPTFSIPIINKRSDMSGLTKEEEIGMLEKQSVINKESDHDKYKTDYLNDYFENLNLSSNDPDWNIMILQAMQFKEFRDCKALHEMMDDVDYVRKYKFILESNFDEMVDWFLTKKLEVMTRPIPAYASDNRKVSLLELYLVVEREGGHRRVTENNLWAMITKDMRFEYSDGEFMRLMYAMYLDVLVYYHKWKTTQTKVHEKEMVKSVVDPRRSRSEGDDKPEKVADQMEGNTRSGNAAGNKEEHYAFYAGNDWHGMRKLQTRRKFDFKQAKVAVDDAIRSVLMHSYKDNYV</sequence>
<dbReference type="EMBL" id="MNCJ02000320">
    <property type="protein sequence ID" value="KAF5806738.1"/>
    <property type="molecule type" value="Genomic_DNA"/>
</dbReference>
<dbReference type="InterPro" id="IPR054722">
    <property type="entry name" value="PolX-like_BBD"/>
</dbReference>
<dbReference type="GO" id="GO:0008270">
    <property type="term" value="F:zinc ion binding"/>
    <property type="evidence" value="ECO:0007669"/>
    <property type="project" value="UniProtKB-KW"/>
</dbReference>
<name>A0A9K3NPJ6_HELAN</name>
<evidence type="ECO:0000313" key="6">
    <source>
        <dbReference type="Proteomes" id="UP000215914"/>
    </source>
</evidence>
<reference evidence="5" key="1">
    <citation type="journal article" date="2017" name="Nature">
        <title>The sunflower genome provides insights into oil metabolism, flowering and Asterid evolution.</title>
        <authorList>
            <person name="Badouin H."/>
            <person name="Gouzy J."/>
            <person name="Grassa C.J."/>
            <person name="Murat F."/>
            <person name="Staton S.E."/>
            <person name="Cottret L."/>
            <person name="Lelandais-Briere C."/>
            <person name="Owens G.L."/>
            <person name="Carrere S."/>
            <person name="Mayjonade B."/>
            <person name="Legrand L."/>
            <person name="Gill N."/>
            <person name="Kane N.C."/>
            <person name="Bowers J.E."/>
            <person name="Hubner S."/>
            <person name="Bellec A."/>
            <person name="Berard A."/>
            <person name="Berges H."/>
            <person name="Blanchet N."/>
            <person name="Boniface M.C."/>
            <person name="Brunel D."/>
            <person name="Catrice O."/>
            <person name="Chaidir N."/>
            <person name="Claudel C."/>
            <person name="Donnadieu C."/>
            <person name="Faraut T."/>
            <person name="Fievet G."/>
            <person name="Helmstetter N."/>
            <person name="King M."/>
            <person name="Knapp S.J."/>
            <person name="Lai Z."/>
            <person name="Le Paslier M.C."/>
            <person name="Lippi Y."/>
            <person name="Lorenzon L."/>
            <person name="Mandel J.R."/>
            <person name="Marage G."/>
            <person name="Marchand G."/>
            <person name="Marquand E."/>
            <person name="Bret-Mestries E."/>
            <person name="Morien E."/>
            <person name="Nambeesan S."/>
            <person name="Nguyen T."/>
            <person name="Pegot-Espagnet P."/>
            <person name="Pouilly N."/>
            <person name="Raftis F."/>
            <person name="Sallet E."/>
            <person name="Schiex T."/>
            <person name="Thomas J."/>
            <person name="Vandecasteele C."/>
            <person name="Vares D."/>
            <person name="Vear F."/>
            <person name="Vautrin S."/>
            <person name="Crespi M."/>
            <person name="Mangin B."/>
            <person name="Burke J.M."/>
            <person name="Salse J."/>
            <person name="Munos S."/>
            <person name="Vincourt P."/>
            <person name="Rieseberg L.H."/>
            <person name="Langlade N.B."/>
        </authorList>
    </citation>
    <scope>NUCLEOTIDE SEQUENCE</scope>
    <source>
        <tissue evidence="5">Leaves</tissue>
    </source>
</reference>
<comment type="caution">
    <text evidence="5">The sequence shown here is derived from an EMBL/GenBank/DDBJ whole genome shotgun (WGS) entry which is preliminary data.</text>
</comment>
<dbReference type="PANTHER" id="PTHR46410">
    <property type="entry name" value="AT-RICH INTERACTIVE DOMAIN-CONTAINING PROTEIN 2"/>
    <property type="match status" value="1"/>
</dbReference>
<dbReference type="PROSITE" id="PS50158">
    <property type="entry name" value="ZF_CCHC"/>
    <property type="match status" value="1"/>
</dbReference>
<evidence type="ECO:0000256" key="2">
    <source>
        <dbReference type="SAM" id="MobiDB-lite"/>
    </source>
</evidence>
<dbReference type="InterPro" id="IPR001878">
    <property type="entry name" value="Znf_CCHC"/>
</dbReference>